<keyword evidence="4" id="KW-0238">DNA-binding</keyword>
<organism evidence="8 10">
    <name type="scientific">Porphyromonas crevioricanis</name>
    <dbReference type="NCBI Taxonomy" id="393921"/>
    <lineage>
        <taxon>Bacteria</taxon>
        <taxon>Pseudomonadati</taxon>
        <taxon>Bacteroidota</taxon>
        <taxon>Bacteroidia</taxon>
        <taxon>Bacteroidales</taxon>
        <taxon>Porphyromonadaceae</taxon>
        <taxon>Porphyromonas</taxon>
    </lineage>
</organism>
<evidence type="ECO:0000313" key="11">
    <source>
        <dbReference type="Proteomes" id="UP000249300"/>
    </source>
</evidence>
<dbReference type="KEGG" id="pcre:NCTC12858_00515"/>
<sequence>MTEYAKLTDDQLVRMYTEGDAKAFDALLDRYDAVVHTYIRFSISDTDIAEDIFQDTFVKVIMTLKRGLYTAEGKFKAWLLRIAHNLIMDHYRREKTDLKWQAPREESRDPLELIGCEEPNAEEKISHREQLSELYMLLTQLPMEQREVLMLRYWQDMSFKEIADHTGVSINTALGRMRYALINLRRMAVG</sequence>
<evidence type="ECO:0000256" key="2">
    <source>
        <dbReference type="ARBA" id="ARBA00023015"/>
    </source>
</evidence>
<dbReference type="PANTHER" id="PTHR43133:SF8">
    <property type="entry name" value="RNA POLYMERASE SIGMA FACTOR HI_1459-RELATED"/>
    <property type="match status" value="1"/>
</dbReference>
<feature type="domain" description="RNA polymerase sigma factor 70 region 4 type 2" evidence="7">
    <location>
        <begin position="133"/>
        <end position="172"/>
    </location>
</feature>
<evidence type="ECO:0000313" key="8">
    <source>
        <dbReference type="EMBL" id="KGN96357.1"/>
    </source>
</evidence>
<dbReference type="Proteomes" id="UP000249300">
    <property type="component" value="Chromosome 1"/>
</dbReference>
<dbReference type="AlphaFoldDB" id="A0A0A2FJH7"/>
<evidence type="ECO:0000313" key="10">
    <source>
        <dbReference type="Proteomes" id="UP000030136"/>
    </source>
</evidence>
<keyword evidence="11" id="KW-1185">Reference proteome</keyword>
<dbReference type="InterPro" id="IPR013325">
    <property type="entry name" value="RNA_pol_sigma_r2"/>
</dbReference>
<evidence type="ECO:0000259" key="7">
    <source>
        <dbReference type="Pfam" id="PF08281"/>
    </source>
</evidence>
<dbReference type="InterPro" id="IPR014284">
    <property type="entry name" value="RNA_pol_sigma-70_dom"/>
</dbReference>
<dbReference type="OrthoDB" id="9790423at2"/>
<name>A0A0A2FJH7_9PORP</name>
<dbReference type="Pfam" id="PF08281">
    <property type="entry name" value="Sigma70_r4_2"/>
    <property type="match status" value="1"/>
</dbReference>
<dbReference type="CDD" id="cd06171">
    <property type="entry name" value="Sigma70_r4"/>
    <property type="match status" value="1"/>
</dbReference>
<keyword evidence="5" id="KW-0804">Transcription</keyword>
<dbReference type="InterPro" id="IPR007627">
    <property type="entry name" value="RNA_pol_sigma70_r2"/>
</dbReference>
<dbReference type="GO" id="GO:0003677">
    <property type="term" value="F:DNA binding"/>
    <property type="evidence" value="ECO:0007669"/>
    <property type="project" value="UniProtKB-KW"/>
</dbReference>
<dbReference type="Pfam" id="PF04542">
    <property type="entry name" value="Sigma70_r2"/>
    <property type="match status" value="1"/>
</dbReference>
<keyword evidence="3" id="KW-0731">Sigma factor</keyword>
<evidence type="ECO:0000256" key="3">
    <source>
        <dbReference type="ARBA" id="ARBA00023082"/>
    </source>
</evidence>
<dbReference type="SUPFAM" id="SSF88946">
    <property type="entry name" value="Sigma2 domain of RNA polymerase sigma factors"/>
    <property type="match status" value="1"/>
</dbReference>
<dbReference type="EMBL" id="JQJC01000006">
    <property type="protein sequence ID" value="KGN96357.1"/>
    <property type="molecule type" value="Genomic_DNA"/>
</dbReference>
<dbReference type="EMBL" id="LS483447">
    <property type="protein sequence ID" value="SQH72689.1"/>
    <property type="molecule type" value="Genomic_DNA"/>
</dbReference>
<gene>
    <name evidence="9" type="primary">cnrH</name>
    <name evidence="8" type="ORF">HQ38_01835</name>
    <name evidence="9" type="ORF">NCTC12858_00515</name>
</gene>
<dbReference type="InterPro" id="IPR039425">
    <property type="entry name" value="RNA_pol_sigma-70-like"/>
</dbReference>
<dbReference type="eggNOG" id="COG1595">
    <property type="taxonomic scope" value="Bacteria"/>
</dbReference>
<evidence type="ECO:0000313" key="9">
    <source>
        <dbReference type="EMBL" id="SQH72689.1"/>
    </source>
</evidence>
<dbReference type="STRING" id="393921.HQ45_05570"/>
<dbReference type="PANTHER" id="PTHR43133">
    <property type="entry name" value="RNA POLYMERASE ECF-TYPE SIGMA FACTO"/>
    <property type="match status" value="1"/>
</dbReference>
<keyword evidence="2" id="KW-0805">Transcription regulation</keyword>
<dbReference type="GO" id="GO:0006352">
    <property type="term" value="P:DNA-templated transcription initiation"/>
    <property type="evidence" value="ECO:0007669"/>
    <property type="project" value="InterPro"/>
</dbReference>
<evidence type="ECO:0000256" key="4">
    <source>
        <dbReference type="ARBA" id="ARBA00023125"/>
    </source>
</evidence>
<dbReference type="InterPro" id="IPR036388">
    <property type="entry name" value="WH-like_DNA-bd_sf"/>
</dbReference>
<proteinExistence type="inferred from homology"/>
<evidence type="ECO:0000259" key="6">
    <source>
        <dbReference type="Pfam" id="PF04542"/>
    </source>
</evidence>
<evidence type="ECO:0000256" key="1">
    <source>
        <dbReference type="ARBA" id="ARBA00010641"/>
    </source>
</evidence>
<dbReference type="RefSeq" id="WP_023939976.1">
    <property type="nucleotide sequence ID" value="NZ_JQJB01000006.1"/>
</dbReference>
<dbReference type="Gene3D" id="1.10.10.10">
    <property type="entry name" value="Winged helix-like DNA-binding domain superfamily/Winged helix DNA-binding domain"/>
    <property type="match status" value="1"/>
</dbReference>
<dbReference type="Proteomes" id="UP000030136">
    <property type="component" value="Unassembled WGS sequence"/>
</dbReference>
<dbReference type="Gene3D" id="1.10.1740.10">
    <property type="match status" value="1"/>
</dbReference>
<reference evidence="9 11" key="2">
    <citation type="submission" date="2018-06" db="EMBL/GenBank/DDBJ databases">
        <authorList>
            <consortium name="Pathogen Informatics"/>
            <person name="Doyle S."/>
        </authorList>
    </citation>
    <scope>NUCLEOTIDE SEQUENCE [LARGE SCALE GENOMIC DNA]</scope>
    <source>
        <strain evidence="9 11">NCTC12858</strain>
    </source>
</reference>
<accession>A0A0A2FJH7</accession>
<comment type="similarity">
    <text evidence="1">Belongs to the sigma-70 factor family. ECF subfamily.</text>
</comment>
<dbReference type="InterPro" id="IPR013324">
    <property type="entry name" value="RNA_pol_sigma_r3/r4-like"/>
</dbReference>
<dbReference type="NCBIfam" id="TIGR02937">
    <property type="entry name" value="sigma70-ECF"/>
    <property type="match status" value="1"/>
</dbReference>
<evidence type="ECO:0000256" key="5">
    <source>
        <dbReference type="ARBA" id="ARBA00023163"/>
    </source>
</evidence>
<dbReference type="GO" id="GO:0016987">
    <property type="term" value="F:sigma factor activity"/>
    <property type="evidence" value="ECO:0007669"/>
    <property type="project" value="UniProtKB-KW"/>
</dbReference>
<reference evidence="8 10" key="1">
    <citation type="submission" date="2014-08" db="EMBL/GenBank/DDBJ databases">
        <title>Porphyromonas crevioricanis strain:COT-253_OH1447 Genome sequencing.</title>
        <authorList>
            <person name="Wallis C."/>
            <person name="Deusch O."/>
            <person name="O'Flynn C."/>
            <person name="Davis I."/>
            <person name="Jospin G."/>
            <person name="Darling A.E."/>
            <person name="Coil D.A."/>
            <person name="Alexiev A."/>
            <person name="Horsfall A."/>
            <person name="Kirkwood N."/>
            <person name="Harris S."/>
            <person name="Eisen J.A."/>
        </authorList>
    </citation>
    <scope>NUCLEOTIDE SEQUENCE [LARGE SCALE GENOMIC DNA]</scope>
    <source>
        <strain evidence="10">COT-253 OH1447</strain>
        <strain evidence="8">COT-253_OH1447</strain>
    </source>
</reference>
<dbReference type="SUPFAM" id="SSF88659">
    <property type="entry name" value="Sigma3 and sigma4 domains of RNA polymerase sigma factors"/>
    <property type="match status" value="1"/>
</dbReference>
<feature type="domain" description="RNA polymerase sigma-70 region 2" evidence="6">
    <location>
        <begin position="29"/>
        <end position="95"/>
    </location>
</feature>
<protein>
    <submittedName>
        <fullName evidence="9">RNA polymerase sigma factor CnrH</fullName>
    </submittedName>
    <submittedName>
        <fullName evidence="8">RNA polymerase subunit sigma-24</fullName>
    </submittedName>
</protein>
<dbReference type="InterPro" id="IPR013249">
    <property type="entry name" value="RNA_pol_sigma70_r4_t2"/>
</dbReference>